<dbReference type="AlphaFoldDB" id="A0A5D3WL64"/>
<sequence>MAWHRQYIDAIIQRDVQEVTDVDKLDLLPRFVQALAQVSGQLRNYSRLGIVLYDGSETMPLGDRLWAAPLSSLWGG</sequence>
<dbReference type="OrthoDB" id="9783412at2"/>
<name>A0A5D3WL64_9BACT</name>
<comment type="caution">
    <text evidence="1">The sequence shown here is derived from an EMBL/GenBank/DDBJ whole genome shotgun (WGS) entry which is preliminary data.</text>
</comment>
<protein>
    <submittedName>
        <fullName evidence="1">Uncharacterized protein</fullName>
    </submittedName>
</protein>
<dbReference type="Proteomes" id="UP000324159">
    <property type="component" value="Unassembled WGS sequence"/>
</dbReference>
<dbReference type="RefSeq" id="WP_148895312.1">
    <property type="nucleotide sequence ID" value="NZ_VNIB01000003.1"/>
</dbReference>
<dbReference type="EMBL" id="VNIB01000003">
    <property type="protein sequence ID" value="TYO99400.1"/>
    <property type="molecule type" value="Genomic_DNA"/>
</dbReference>
<reference evidence="1 2" key="1">
    <citation type="submission" date="2019-07" db="EMBL/GenBank/DDBJ databases">
        <title>Genomic Encyclopedia of Type Strains, Phase IV (KMG-IV): sequencing the most valuable type-strain genomes for metagenomic binning, comparative biology and taxonomic classification.</title>
        <authorList>
            <person name="Goeker M."/>
        </authorList>
    </citation>
    <scope>NUCLEOTIDE SEQUENCE [LARGE SCALE GENOMIC DNA]</scope>
    <source>
        <strain evidence="1 2">SS015</strain>
    </source>
</reference>
<accession>A0A5D3WL64</accession>
<proteinExistence type="predicted"/>
<evidence type="ECO:0000313" key="1">
    <source>
        <dbReference type="EMBL" id="TYO99400.1"/>
    </source>
</evidence>
<gene>
    <name evidence="1" type="ORF">EDC39_103246</name>
</gene>
<organism evidence="1 2">
    <name type="scientific">Geothermobacter ehrlichii</name>
    <dbReference type="NCBI Taxonomy" id="213224"/>
    <lineage>
        <taxon>Bacteria</taxon>
        <taxon>Pseudomonadati</taxon>
        <taxon>Thermodesulfobacteriota</taxon>
        <taxon>Desulfuromonadia</taxon>
        <taxon>Desulfuromonadales</taxon>
        <taxon>Geothermobacteraceae</taxon>
        <taxon>Geothermobacter</taxon>
    </lineage>
</organism>
<keyword evidence="2" id="KW-1185">Reference proteome</keyword>
<evidence type="ECO:0000313" key="2">
    <source>
        <dbReference type="Proteomes" id="UP000324159"/>
    </source>
</evidence>